<evidence type="ECO:0000256" key="1">
    <source>
        <dbReference type="ARBA" id="ARBA00004613"/>
    </source>
</evidence>
<comment type="caution">
    <text evidence="6">The sequence shown here is derived from an EMBL/GenBank/DDBJ whole genome shotgun (WGS) entry which is preliminary data.</text>
</comment>
<dbReference type="GO" id="GO:0009986">
    <property type="term" value="C:cell surface"/>
    <property type="evidence" value="ECO:0007669"/>
    <property type="project" value="InterPro"/>
</dbReference>
<evidence type="ECO:0000256" key="5">
    <source>
        <dbReference type="SAM" id="SignalP"/>
    </source>
</evidence>
<dbReference type="Proteomes" id="UP000024635">
    <property type="component" value="Unassembled WGS sequence"/>
</dbReference>
<dbReference type="InterPro" id="IPR038479">
    <property type="entry name" value="Transthyretin-like_sf"/>
</dbReference>
<comment type="subcellular location">
    <subcellularLocation>
        <location evidence="1">Secreted</location>
    </subcellularLocation>
</comment>
<dbReference type="GO" id="GO:0005576">
    <property type="term" value="C:extracellular region"/>
    <property type="evidence" value="ECO:0007669"/>
    <property type="project" value="UniProtKB-SubCell"/>
</dbReference>
<evidence type="ECO:0000256" key="2">
    <source>
        <dbReference type="ARBA" id="ARBA00010112"/>
    </source>
</evidence>
<evidence type="ECO:0000256" key="4">
    <source>
        <dbReference type="ARBA" id="ARBA00022729"/>
    </source>
</evidence>
<keyword evidence="4 5" id="KW-0732">Signal</keyword>
<evidence type="ECO:0000313" key="6">
    <source>
        <dbReference type="EMBL" id="EYC28628.1"/>
    </source>
</evidence>
<comment type="similarity">
    <text evidence="2">Belongs to the nematode transthyretin-like family.</text>
</comment>
<dbReference type="AlphaFoldDB" id="A0A016VPG3"/>
<reference evidence="7" key="1">
    <citation type="journal article" date="2015" name="Nat. Genet.">
        <title>The genome and transcriptome of the zoonotic hookworm Ancylostoma ceylanicum identify infection-specific gene families.</title>
        <authorList>
            <person name="Schwarz E.M."/>
            <person name="Hu Y."/>
            <person name="Antoshechkin I."/>
            <person name="Miller M.M."/>
            <person name="Sternberg P.W."/>
            <person name="Aroian R.V."/>
        </authorList>
    </citation>
    <scope>NUCLEOTIDE SEQUENCE</scope>
    <source>
        <strain evidence="7">HY135</strain>
    </source>
</reference>
<keyword evidence="7" id="KW-1185">Reference proteome</keyword>
<dbReference type="EMBL" id="JARK01001343">
    <property type="protein sequence ID" value="EYC28628.1"/>
    <property type="molecule type" value="Genomic_DNA"/>
</dbReference>
<accession>A0A016VPG3</accession>
<dbReference type="Pfam" id="PF01060">
    <property type="entry name" value="TTR-52"/>
    <property type="match status" value="1"/>
</dbReference>
<dbReference type="OrthoDB" id="5916590at2759"/>
<dbReference type="InterPro" id="IPR001534">
    <property type="entry name" value="Transthyretin-like"/>
</dbReference>
<gene>
    <name evidence="6" type="primary">Acey_s0007.g3324</name>
    <name evidence="6" type="ORF">Y032_0007g3324</name>
</gene>
<feature type="signal peptide" evidence="5">
    <location>
        <begin position="1"/>
        <end position="15"/>
    </location>
</feature>
<evidence type="ECO:0000256" key="3">
    <source>
        <dbReference type="ARBA" id="ARBA00022525"/>
    </source>
</evidence>
<name>A0A016VPG3_9BILA</name>
<feature type="chain" id="PRO_5012723309" description="Transthyretin-like family protein" evidence="5">
    <location>
        <begin position="16"/>
        <end position="136"/>
    </location>
</feature>
<sequence length="136" mass="14934">MEVLVLACFVSGVSPFLGSVQSVAVTGKLNCNGKPAENVKVKLYEREVLLDTLLDKGFSNETGEFYLEGSKQELSVIDPKVNIYHRCNYDGICLKKLSIKIPKNYVTEGETPTKVFEIGDVNLAGEFSGESTDCFN</sequence>
<evidence type="ECO:0000313" key="7">
    <source>
        <dbReference type="Proteomes" id="UP000024635"/>
    </source>
</evidence>
<dbReference type="PANTHER" id="PTHR21700:SF24">
    <property type="entry name" value="TRANSTHYRETIN-LIKE FAMILY PROTEIN"/>
    <property type="match status" value="1"/>
</dbReference>
<dbReference type="Gene3D" id="2.60.40.3330">
    <property type="match status" value="1"/>
</dbReference>
<organism evidence="6 7">
    <name type="scientific">Ancylostoma ceylanicum</name>
    <dbReference type="NCBI Taxonomy" id="53326"/>
    <lineage>
        <taxon>Eukaryota</taxon>
        <taxon>Metazoa</taxon>
        <taxon>Ecdysozoa</taxon>
        <taxon>Nematoda</taxon>
        <taxon>Chromadorea</taxon>
        <taxon>Rhabditida</taxon>
        <taxon>Rhabditina</taxon>
        <taxon>Rhabditomorpha</taxon>
        <taxon>Strongyloidea</taxon>
        <taxon>Ancylostomatidae</taxon>
        <taxon>Ancylostomatinae</taxon>
        <taxon>Ancylostoma</taxon>
    </lineage>
</organism>
<keyword evidence="3" id="KW-0964">Secreted</keyword>
<dbReference type="PANTHER" id="PTHR21700">
    <property type="entry name" value="TRANSTHYRETIN-LIKE FAMILY PROTEIN-RELATED"/>
    <property type="match status" value="1"/>
</dbReference>
<dbReference type="STRING" id="53326.A0A016VPG3"/>
<evidence type="ECO:0008006" key="8">
    <source>
        <dbReference type="Google" id="ProtNLM"/>
    </source>
</evidence>
<protein>
    <recommendedName>
        <fullName evidence="8">Transthyretin-like family protein</fullName>
    </recommendedName>
</protein>
<proteinExistence type="inferred from homology"/>